<dbReference type="AlphaFoldDB" id="A0A3R7MIX3"/>
<feature type="compositionally biased region" description="Basic and acidic residues" evidence="1">
    <location>
        <begin position="265"/>
        <end position="278"/>
    </location>
</feature>
<feature type="compositionally biased region" description="Basic and acidic residues" evidence="1">
    <location>
        <begin position="193"/>
        <end position="211"/>
    </location>
</feature>
<dbReference type="EMBL" id="QCYY01001464">
    <property type="protein sequence ID" value="ROT77842.1"/>
    <property type="molecule type" value="Genomic_DNA"/>
</dbReference>
<feature type="compositionally biased region" description="Basic and acidic residues" evidence="1">
    <location>
        <begin position="218"/>
        <end position="257"/>
    </location>
</feature>
<comment type="caution">
    <text evidence="2">The sequence shown here is derived from an EMBL/GenBank/DDBJ whole genome shotgun (WGS) entry which is preliminary data.</text>
</comment>
<evidence type="ECO:0000313" key="2">
    <source>
        <dbReference type="EMBL" id="ROT77842.1"/>
    </source>
</evidence>
<reference evidence="2 3" key="2">
    <citation type="submission" date="2019-01" db="EMBL/GenBank/DDBJ databases">
        <title>The decoding of complex shrimp genome reveals the adaptation for benthos swimmer, frequently molting mechanism and breeding impact on genome.</title>
        <authorList>
            <person name="Sun Y."/>
            <person name="Gao Y."/>
            <person name="Yu Y."/>
        </authorList>
    </citation>
    <scope>NUCLEOTIDE SEQUENCE [LARGE SCALE GENOMIC DNA]</scope>
    <source>
        <tissue evidence="2">Muscle</tissue>
    </source>
</reference>
<feature type="compositionally biased region" description="Low complexity" evidence="1">
    <location>
        <begin position="54"/>
        <end position="73"/>
    </location>
</feature>
<sequence length="429" mass="47755">MRIITRRRVKVRVTVRRGDGSVTSHGWAYHRKREEEEDDRKHSDEKEDTGEEGGTTVDPEGGTLGTPTVLTPTQDDGSSEGVHYESVCDDRAFNIELEEHADYEGSKDRVYESIDKDSDRVYEEVGRKGLRVRFEGEEEEGERAKDESSGSLHLTGAIPKRGKVSPESDEREGGKEGEEMEHNGDGELYESIEDVKAAPEAKADGAEKESETYVYDYDTPRKIEVTVTSDREGSGSRKGHADDGSKPKKRGKVEVKFEPWQTEGSGKRTKVEHYRDSDDNVCVEQSTKLSYYNRERSPHAKGGSASSSPYSVRHSSDIKVSAENLSDDVKENGESSSGEGLKEENAKTAKGERKGDDEDEGDVDAEGFEGDGEEETYQRGRRRVKKRTLIRVRGVGVEKDEDLDAAHALVRSFSKTVVTFGRGLCERSL</sequence>
<feature type="region of interest" description="Disordered" evidence="1">
    <location>
        <begin position="135"/>
        <end position="384"/>
    </location>
</feature>
<feature type="region of interest" description="Disordered" evidence="1">
    <location>
        <begin position="16"/>
        <end position="82"/>
    </location>
</feature>
<protein>
    <submittedName>
        <fullName evidence="2">Uncharacterized protein</fullName>
    </submittedName>
</protein>
<reference evidence="2 3" key="1">
    <citation type="submission" date="2018-04" db="EMBL/GenBank/DDBJ databases">
        <authorList>
            <person name="Zhang X."/>
            <person name="Yuan J."/>
            <person name="Li F."/>
            <person name="Xiang J."/>
        </authorList>
    </citation>
    <scope>NUCLEOTIDE SEQUENCE [LARGE SCALE GENOMIC DNA]</scope>
    <source>
        <tissue evidence="2">Muscle</tissue>
    </source>
</reference>
<feature type="compositionally biased region" description="Acidic residues" evidence="1">
    <location>
        <begin position="357"/>
        <end position="375"/>
    </location>
</feature>
<evidence type="ECO:0000313" key="3">
    <source>
        <dbReference type="Proteomes" id="UP000283509"/>
    </source>
</evidence>
<dbReference type="Proteomes" id="UP000283509">
    <property type="component" value="Unassembled WGS sequence"/>
</dbReference>
<feature type="compositionally biased region" description="Basic and acidic residues" evidence="1">
    <location>
        <begin position="164"/>
        <end position="185"/>
    </location>
</feature>
<gene>
    <name evidence="2" type="ORF">C7M84_003440</name>
</gene>
<name>A0A3R7MIX3_PENVA</name>
<proteinExistence type="predicted"/>
<keyword evidence="3" id="KW-1185">Reference proteome</keyword>
<feature type="compositionally biased region" description="Basic and acidic residues" evidence="1">
    <location>
        <begin position="340"/>
        <end position="356"/>
    </location>
</feature>
<organism evidence="2 3">
    <name type="scientific">Penaeus vannamei</name>
    <name type="common">Whiteleg shrimp</name>
    <name type="synonym">Litopenaeus vannamei</name>
    <dbReference type="NCBI Taxonomy" id="6689"/>
    <lineage>
        <taxon>Eukaryota</taxon>
        <taxon>Metazoa</taxon>
        <taxon>Ecdysozoa</taxon>
        <taxon>Arthropoda</taxon>
        <taxon>Crustacea</taxon>
        <taxon>Multicrustacea</taxon>
        <taxon>Malacostraca</taxon>
        <taxon>Eumalacostraca</taxon>
        <taxon>Eucarida</taxon>
        <taxon>Decapoda</taxon>
        <taxon>Dendrobranchiata</taxon>
        <taxon>Penaeoidea</taxon>
        <taxon>Penaeidae</taxon>
        <taxon>Penaeus</taxon>
    </lineage>
</organism>
<accession>A0A3R7MIX3</accession>
<evidence type="ECO:0000256" key="1">
    <source>
        <dbReference type="SAM" id="MobiDB-lite"/>
    </source>
</evidence>